<evidence type="ECO:0000313" key="1">
    <source>
        <dbReference type="EMBL" id="QYD68767.1"/>
    </source>
</evidence>
<dbReference type="InterPro" id="IPR016935">
    <property type="entry name" value="Opine_metallophore_DH"/>
</dbReference>
<proteinExistence type="predicted"/>
<evidence type="ECO:0000313" key="2">
    <source>
        <dbReference type="Proteomes" id="UP000826462"/>
    </source>
</evidence>
<sequence>MVEHHSNKGRYFDFSAIPFRRAYVDAQGQWHVPRVPLEDHRKLSLVSHLGRQFQLDMPQTQDLLSNFAFAIERFVNLKGAQHCHPTVLRDNTQELASIIYRQWSTRHGRAVSC</sequence>
<reference evidence="1 2" key="1">
    <citation type="submission" date="2021-07" db="EMBL/GenBank/DDBJ databases">
        <title>Paraburkholderia edwinii protects Aspergillus sp. from phenazines by acting as a toxin sponge.</title>
        <authorList>
            <person name="Dahlstrom K.M."/>
            <person name="Newman D.K."/>
        </authorList>
    </citation>
    <scope>NUCLEOTIDE SEQUENCE [LARGE SCALE GENOMIC DNA]</scope>
    <source>
        <strain evidence="1 2">Pe01</strain>
    </source>
</reference>
<dbReference type="EMBL" id="CP080095">
    <property type="protein sequence ID" value="QYD68767.1"/>
    <property type="molecule type" value="Genomic_DNA"/>
</dbReference>
<dbReference type="Proteomes" id="UP000826462">
    <property type="component" value="Chromosome 1"/>
</dbReference>
<keyword evidence="2" id="KW-1185">Reference proteome</keyword>
<protein>
    <submittedName>
        <fullName evidence="1">Opine metallophore biosynthesis dehydrogenase</fullName>
    </submittedName>
</protein>
<dbReference type="Pfam" id="PF10100">
    <property type="entry name" value="Staph_opine_DH"/>
    <property type="match status" value="1"/>
</dbReference>
<gene>
    <name evidence="1" type="ORF">KZJ38_21540</name>
</gene>
<name>A0ABX8UK95_9BURK</name>
<accession>A0ABX8UK95</accession>
<organism evidence="1 2">
    <name type="scientific">Paraburkholderia edwinii</name>
    <dbReference type="NCBI Taxonomy" id="2861782"/>
    <lineage>
        <taxon>Bacteria</taxon>
        <taxon>Pseudomonadati</taxon>
        <taxon>Pseudomonadota</taxon>
        <taxon>Betaproteobacteria</taxon>
        <taxon>Burkholderiales</taxon>
        <taxon>Burkholderiaceae</taxon>
        <taxon>Paraburkholderia</taxon>
    </lineage>
</organism>